<dbReference type="EMBL" id="BMLM01000001">
    <property type="protein sequence ID" value="GGN77876.1"/>
    <property type="molecule type" value="Genomic_DNA"/>
</dbReference>
<evidence type="ECO:0000259" key="5">
    <source>
        <dbReference type="Pfam" id="PF14833"/>
    </source>
</evidence>
<evidence type="ECO:0000256" key="1">
    <source>
        <dbReference type="ARBA" id="ARBA00009080"/>
    </source>
</evidence>
<name>A0ABQ2KCV2_9MICO</name>
<dbReference type="PIRSF" id="PIRSF000103">
    <property type="entry name" value="HIBADH"/>
    <property type="match status" value="1"/>
</dbReference>
<organism evidence="6 7">
    <name type="scientific">Agrococcus terreus</name>
    <dbReference type="NCBI Taxonomy" id="574649"/>
    <lineage>
        <taxon>Bacteria</taxon>
        <taxon>Bacillati</taxon>
        <taxon>Actinomycetota</taxon>
        <taxon>Actinomycetes</taxon>
        <taxon>Micrococcales</taxon>
        <taxon>Microbacteriaceae</taxon>
        <taxon>Agrococcus</taxon>
    </lineage>
</organism>
<protein>
    <submittedName>
        <fullName evidence="6">2-hydroxy-3-oxopropionate reductase</fullName>
    </submittedName>
</protein>
<feature type="domain" description="6-phosphogluconate dehydrogenase NADP-binding" evidence="4">
    <location>
        <begin position="3"/>
        <end position="159"/>
    </location>
</feature>
<dbReference type="SUPFAM" id="SSF51735">
    <property type="entry name" value="NAD(P)-binding Rossmann-fold domains"/>
    <property type="match status" value="1"/>
</dbReference>
<feature type="domain" description="3-hydroxyisobutyrate dehydrogenase-like NAD-binding" evidence="5">
    <location>
        <begin position="163"/>
        <end position="283"/>
    </location>
</feature>
<keyword evidence="2" id="KW-0560">Oxidoreductase</keyword>
<evidence type="ECO:0000259" key="4">
    <source>
        <dbReference type="Pfam" id="PF03446"/>
    </source>
</evidence>
<gene>
    <name evidence="6" type="ORF">GCM10010968_02990</name>
</gene>
<proteinExistence type="inferred from homology"/>
<dbReference type="InterPro" id="IPR002204">
    <property type="entry name" value="3-OH-isobutyrate_DH-rel_CS"/>
</dbReference>
<evidence type="ECO:0000256" key="2">
    <source>
        <dbReference type="ARBA" id="ARBA00023002"/>
    </source>
</evidence>
<dbReference type="PROSITE" id="PS00895">
    <property type="entry name" value="3_HYDROXYISOBUT_DH"/>
    <property type="match status" value="1"/>
</dbReference>
<dbReference type="InterPro" id="IPR013328">
    <property type="entry name" value="6PGD_dom2"/>
</dbReference>
<comment type="similarity">
    <text evidence="1">Belongs to the HIBADH-related family.</text>
</comment>
<dbReference type="Pfam" id="PF14833">
    <property type="entry name" value="NAD_binding_11"/>
    <property type="match status" value="1"/>
</dbReference>
<reference evidence="7" key="1">
    <citation type="journal article" date="2019" name="Int. J. Syst. Evol. Microbiol.">
        <title>The Global Catalogue of Microorganisms (GCM) 10K type strain sequencing project: providing services to taxonomists for standard genome sequencing and annotation.</title>
        <authorList>
            <consortium name="The Broad Institute Genomics Platform"/>
            <consortium name="The Broad Institute Genome Sequencing Center for Infectious Disease"/>
            <person name="Wu L."/>
            <person name="Ma J."/>
        </authorList>
    </citation>
    <scope>NUCLEOTIDE SEQUENCE [LARGE SCALE GENOMIC DNA]</scope>
    <source>
        <strain evidence="7">CGMCC 1.6960</strain>
    </source>
</reference>
<dbReference type="SUPFAM" id="SSF48179">
    <property type="entry name" value="6-phosphogluconate dehydrogenase C-terminal domain-like"/>
    <property type="match status" value="1"/>
</dbReference>
<dbReference type="InterPro" id="IPR006115">
    <property type="entry name" value="6PGDH_NADP-bd"/>
</dbReference>
<sequence length="302" mass="31003">MSNVALIGLGNMGTPMSRRLVDAGNRVRGFDLVEAARERLREGGGEPAATAPEAAADATAVILMLPSSAIVEAVVEELLDAGAIGPQTLVVDMSSSEPTRTQALAERLEAAGIAFADAPVSGGVRGAERGSLTIMLGARDADRERAHALLAPLGRVVDCGGVGAGHALKALNNLLSATHLWATSEAMQAGIRFGLDPEVMLSVFNGSSGKSGSTENKWPNFIVPGTFDSGFGLRLMLKDMRIATGLAEQVGAPSRLGADAVELWAEAAEGLAPDADHTRVAEWIAARERLAAGADGSGSDDG</sequence>
<dbReference type="InterPro" id="IPR029154">
    <property type="entry name" value="HIBADH-like_NADP-bd"/>
</dbReference>
<keyword evidence="7" id="KW-1185">Reference proteome</keyword>
<evidence type="ECO:0000313" key="7">
    <source>
        <dbReference type="Proteomes" id="UP000626982"/>
    </source>
</evidence>
<dbReference type="InterPro" id="IPR036291">
    <property type="entry name" value="NAD(P)-bd_dom_sf"/>
</dbReference>
<dbReference type="Proteomes" id="UP000626982">
    <property type="component" value="Unassembled WGS sequence"/>
</dbReference>
<dbReference type="Pfam" id="PF03446">
    <property type="entry name" value="NAD_binding_2"/>
    <property type="match status" value="1"/>
</dbReference>
<keyword evidence="3" id="KW-0520">NAD</keyword>
<evidence type="ECO:0000313" key="6">
    <source>
        <dbReference type="EMBL" id="GGN77876.1"/>
    </source>
</evidence>
<dbReference type="InterPro" id="IPR008927">
    <property type="entry name" value="6-PGluconate_DH-like_C_sf"/>
</dbReference>
<comment type="caution">
    <text evidence="6">The sequence shown here is derived from an EMBL/GenBank/DDBJ whole genome shotgun (WGS) entry which is preliminary data.</text>
</comment>
<accession>A0ABQ2KCV2</accession>
<evidence type="ECO:0000256" key="3">
    <source>
        <dbReference type="ARBA" id="ARBA00023027"/>
    </source>
</evidence>
<dbReference type="PANTHER" id="PTHR22981:SF7">
    <property type="entry name" value="3-HYDROXYISOBUTYRATE DEHYDROGENASE, MITOCHONDRIAL"/>
    <property type="match status" value="1"/>
</dbReference>
<dbReference type="InterPro" id="IPR015815">
    <property type="entry name" value="HIBADH-related"/>
</dbReference>
<dbReference type="Gene3D" id="3.40.50.720">
    <property type="entry name" value="NAD(P)-binding Rossmann-like Domain"/>
    <property type="match status" value="1"/>
</dbReference>
<dbReference type="RefSeq" id="WP_229679439.1">
    <property type="nucleotide sequence ID" value="NZ_BAABBD010000001.1"/>
</dbReference>
<dbReference type="PANTHER" id="PTHR22981">
    <property type="entry name" value="3-HYDROXYISOBUTYRATE DEHYDROGENASE-RELATED"/>
    <property type="match status" value="1"/>
</dbReference>
<dbReference type="Gene3D" id="1.10.1040.10">
    <property type="entry name" value="N-(1-d-carboxylethyl)-l-norvaline Dehydrogenase, domain 2"/>
    <property type="match status" value="1"/>
</dbReference>